<reference evidence="12" key="1">
    <citation type="submission" date="2020-10" db="EMBL/GenBank/DDBJ databases">
        <authorList>
            <person name="Gilroy R."/>
        </authorList>
    </citation>
    <scope>NUCLEOTIDE SEQUENCE</scope>
    <source>
        <strain evidence="12">11687</strain>
    </source>
</reference>
<dbReference type="PANTHER" id="PTHR33695">
    <property type="entry name" value="LIPOPROTEIN SIGNAL PEPTIDASE"/>
    <property type="match status" value="1"/>
</dbReference>
<comment type="function">
    <text evidence="9">This protein specifically catalyzes the removal of signal peptides from prolipoproteins.</text>
</comment>
<feature type="transmembrane region" description="Helical" evidence="9">
    <location>
        <begin position="103"/>
        <end position="120"/>
    </location>
</feature>
<comment type="caution">
    <text evidence="12">The sequence shown here is derived from an EMBL/GenBank/DDBJ whole genome shotgun (WGS) entry which is preliminary data.</text>
</comment>
<dbReference type="EC" id="3.4.23.36" evidence="9"/>
<feature type="transmembrane region" description="Helical" evidence="9">
    <location>
        <begin position="151"/>
        <end position="177"/>
    </location>
</feature>
<sequence length="230" mass="25463">MKDKTKAGADTKTHKNDWLGGVLLFAVLIFIDQLTKALADAYQPQFDIIKGWLSITIVYNPGISFGLASDLSVGAKLAIVIGTAVIMAALSVAWFFVNRERRLVRTALVFIVAGGVGNLIDRVYYRVWELDNAEAALLHRGVRDMVDVSRFGFAVCNFADFFITAGAIMLVLSFLFFDAEAFFPVGKYKEMRDRQKQAEEEREKRKKAAETTGTGLAKPEPPQDGTEKDG</sequence>
<evidence type="ECO:0000256" key="9">
    <source>
        <dbReference type="HAMAP-Rule" id="MF_00161"/>
    </source>
</evidence>
<comment type="subcellular location">
    <subcellularLocation>
        <location evidence="9">Cell membrane</location>
        <topology evidence="9">Multi-pass membrane protein</topology>
    </subcellularLocation>
</comment>
<dbReference type="InterPro" id="IPR001872">
    <property type="entry name" value="Peptidase_A8"/>
</dbReference>
<comment type="similarity">
    <text evidence="1 9 10">Belongs to the peptidase A8 family.</text>
</comment>
<dbReference type="AlphaFoldDB" id="A0A9D1MEX9"/>
<reference evidence="12" key="2">
    <citation type="journal article" date="2021" name="PeerJ">
        <title>Extensive microbial diversity within the chicken gut microbiome revealed by metagenomics and culture.</title>
        <authorList>
            <person name="Gilroy R."/>
            <person name="Ravi A."/>
            <person name="Getino M."/>
            <person name="Pursley I."/>
            <person name="Horton D.L."/>
            <person name="Alikhan N.F."/>
            <person name="Baker D."/>
            <person name="Gharbi K."/>
            <person name="Hall N."/>
            <person name="Watson M."/>
            <person name="Adriaenssens E.M."/>
            <person name="Foster-Nyarko E."/>
            <person name="Jarju S."/>
            <person name="Secka A."/>
            <person name="Antonio M."/>
            <person name="Oren A."/>
            <person name="Chaudhuri R.R."/>
            <person name="La Ragione R."/>
            <person name="Hildebrand F."/>
            <person name="Pallen M.J."/>
        </authorList>
    </citation>
    <scope>NUCLEOTIDE SEQUENCE</scope>
    <source>
        <strain evidence="12">11687</strain>
    </source>
</reference>
<evidence type="ECO:0000256" key="8">
    <source>
        <dbReference type="ARBA" id="ARBA00023136"/>
    </source>
</evidence>
<feature type="transmembrane region" description="Helical" evidence="9">
    <location>
        <begin position="18"/>
        <end position="39"/>
    </location>
</feature>
<dbReference type="GO" id="GO:0005886">
    <property type="term" value="C:plasma membrane"/>
    <property type="evidence" value="ECO:0007669"/>
    <property type="project" value="UniProtKB-SubCell"/>
</dbReference>
<evidence type="ECO:0000256" key="3">
    <source>
        <dbReference type="ARBA" id="ARBA00022670"/>
    </source>
</evidence>
<dbReference type="EMBL" id="DVMZ01000046">
    <property type="protein sequence ID" value="HIU58773.1"/>
    <property type="molecule type" value="Genomic_DNA"/>
</dbReference>
<name>A0A9D1MEX9_9FIRM</name>
<dbReference type="Proteomes" id="UP000824081">
    <property type="component" value="Unassembled WGS sequence"/>
</dbReference>
<dbReference type="GO" id="GO:0006508">
    <property type="term" value="P:proteolysis"/>
    <property type="evidence" value="ECO:0007669"/>
    <property type="project" value="UniProtKB-KW"/>
</dbReference>
<keyword evidence="6 9" id="KW-0378">Hydrolase</keyword>
<organism evidence="12 13">
    <name type="scientific">Candidatus Scatosoma pullistercoris</name>
    <dbReference type="NCBI Taxonomy" id="2840934"/>
    <lineage>
        <taxon>Bacteria</taxon>
        <taxon>Bacillati</taxon>
        <taxon>Bacillota</taxon>
        <taxon>Clostridia</taxon>
        <taxon>Candidatus Scatosoma</taxon>
    </lineage>
</organism>
<evidence type="ECO:0000256" key="4">
    <source>
        <dbReference type="ARBA" id="ARBA00022692"/>
    </source>
</evidence>
<protein>
    <recommendedName>
        <fullName evidence="9">Lipoprotein signal peptidase</fullName>
        <ecNumber evidence="9">3.4.23.36</ecNumber>
    </recommendedName>
    <alternativeName>
        <fullName evidence="9">Prolipoprotein signal peptidase</fullName>
    </alternativeName>
    <alternativeName>
        <fullName evidence="9">Signal peptidase II</fullName>
        <shortName evidence="9">SPase II</shortName>
    </alternativeName>
</protein>
<evidence type="ECO:0000256" key="7">
    <source>
        <dbReference type="ARBA" id="ARBA00022989"/>
    </source>
</evidence>
<feature type="active site" evidence="9">
    <location>
        <position position="144"/>
    </location>
</feature>
<feature type="region of interest" description="Disordered" evidence="11">
    <location>
        <begin position="194"/>
        <end position="230"/>
    </location>
</feature>
<comment type="catalytic activity">
    <reaction evidence="9">
        <text>Release of signal peptides from bacterial membrane prolipoproteins. Hydrolyzes -Xaa-Yaa-Zaa-|-(S,diacylglyceryl)Cys-, in which Xaa is hydrophobic (preferably Leu), and Yaa (Ala or Ser) and Zaa (Gly or Ala) have small, neutral side chains.</text>
        <dbReference type="EC" id="3.4.23.36"/>
    </reaction>
</comment>
<dbReference type="HAMAP" id="MF_00161">
    <property type="entry name" value="LspA"/>
    <property type="match status" value="1"/>
</dbReference>
<keyword evidence="5 9" id="KW-0064">Aspartyl protease</keyword>
<accession>A0A9D1MEX9</accession>
<evidence type="ECO:0000256" key="11">
    <source>
        <dbReference type="SAM" id="MobiDB-lite"/>
    </source>
</evidence>
<dbReference type="GO" id="GO:0004190">
    <property type="term" value="F:aspartic-type endopeptidase activity"/>
    <property type="evidence" value="ECO:0007669"/>
    <property type="project" value="UniProtKB-UniRule"/>
</dbReference>
<evidence type="ECO:0000256" key="6">
    <source>
        <dbReference type="ARBA" id="ARBA00022801"/>
    </source>
</evidence>
<gene>
    <name evidence="9" type="primary">lspA</name>
    <name evidence="12" type="ORF">IAC57_01600</name>
</gene>
<evidence type="ECO:0000313" key="13">
    <source>
        <dbReference type="Proteomes" id="UP000824081"/>
    </source>
</evidence>
<feature type="active site" evidence="9">
    <location>
        <position position="160"/>
    </location>
</feature>
<dbReference type="Pfam" id="PF01252">
    <property type="entry name" value="Peptidase_A8"/>
    <property type="match status" value="1"/>
</dbReference>
<keyword evidence="2 9" id="KW-1003">Cell membrane</keyword>
<feature type="transmembrane region" description="Helical" evidence="9">
    <location>
        <begin position="75"/>
        <end position="96"/>
    </location>
</feature>
<evidence type="ECO:0000256" key="2">
    <source>
        <dbReference type="ARBA" id="ARBA00022475"/>
    </source>
</evidence>
<evidence type="ECO:0000256" key="5">
    <source>
        <dbReference type="ARBA" id="ARBA00022750"/>
    </source>
</evidence>
<evidence type="ECO:0000256" key="10">
    <source>
        <dbReference type="RuleBase" id="RU004181"/>
    </source>
</evidence>
<dbReference type="PANTHER" id="PTHR33695:SF1">
    <property type="entry name" value="LIPOPROTEIN SIGNAL PEPTIDASE"/>
    <property type="match status" value="1"/>
</dbReference>
<keyword evidence="7 9" id="KW-1133">Transmembrane helix</keyword>
<comment type="pathway">
    <text evidence="9">Protein modification; lipoprotein biosynthesis (signal peptide cleavage).</text>
</comment>
<feature type="compositionally biased region" description="Basic and acidic residues" evidence="11">
    <location>
        <begin position="194"/>
        <end position="203"/>
    </location>
</feature>
<proteinExistence type="inferred from homology"/>
<keyword evidence="3 9" id="KW-0645">Protease</keyword>
<evidence type="ECO:0000256" key="1">
    <source>
        <dbReference type="ARBA" id="ARBA00006139"/>
    </source>
</evidence>
<keyword evidence="4 9" id="KW-0812">Transmembrane</keyword>
<dbReference type="PRINTS" id="PR00781">
    <property type="entry name" value="LIPOSIGPTASE"/>
</dbReference>
<dbReference type="PROSITE" id="PS00855">
    <property type="entry name" value="SPASE_II"/>
    <property type="match status" value="1"/>
</dbReference>
<keyword evidence="8 9" id="KW-0472">Membrane</keyword>
<evidence type="ECO:0000313" key="12">
    <source>
        <dbReference type="EMBL" id="HIU58773.1"/>
    </source>
</evidence>